<feature type="domain" description="Methyltransferase" evidence="4">
    <location>
        <begin position="62"/>
        <end position="156"/>
    </location>
</feature>
<evidence type="ECO:0000313" key="6">
    <source>
        <dbReference type="Proteomes" id="UP000249522"/>
    </source>
</evidence>
<dbReference type="PANTHER" id="PTHR43464">
    <property type="entry name" value="METHYLTRANSFERASE"/>
    <property type="match status" value="1"/>
</dbReference>
<reference evidence="5 6" key="1">
    <citation type="submission" date="2018-06" db="EMBL/GenBank/DDBJ databases">
        <title>Paenibacillus imtechensis sp. nov.</title>
        <authorList>
            <person name="Pinnaka A.K."/>
            <person name="Singh H."/>
            <person name="Kaur M."/>
        </authorList>
    </citation>
    <scope>NUCLEOTIDE SEQUENCE [LARGE SCALE GENOMIC DNA]</scope>
    <source>
        <strain evidence="5 6">SMB1</strain>
    </source>
</reference>
<dbReference type="EMBL" id="QKRB01000028">
    <property type="protein sequence ID" value="PZD97331.1"/>
    <property type="molecule type" value="Genomic_DNA"/>
</dbReference>
<evidence type="ECO:0000256" key="2">
    <source>
        <dbReference type="ARBA" id="ARBA00022679"/>
    </source>
</evidence>
<protein>
    <submittedName>
        <fullName evidence="5">SAM-dependent methyltransferase</fullName>
    </submittedName>
</protein>
<dbReference type="Gene3D" id="3.40.50.150">
    <property type="entry name" value="Vaccinia Virus protein VP39"/>
    <property type="match status" value="1"/>
</dbReference>
<dbReference type="CDD" id="cd02440">
    <property type="entry name" value="AdoMet_MTases"/>
    <property type="match status" value="1"/>
</dbReference>
<sequence length="237" mass="27328">MKDTIRNQEELMQLLDDLFRNEEERWQEFYKDRDRDIPFFVDAPDENLAAYFEMGIIQPGRVLELGCGAGRNAIYMAQQGCTVDALDLSERAITWGRERAAEKEITVNFQAGNVFTTSFPDIPYDVIYDSGLFHHLWPHRRIQYVDLLASKLRPSGHLGLVCFAPGFEEEGGAAERSDKDVYRVVGSGSGLSYSKERLTYLLSGYFEPVEVRLMNEHAQNEPVFGKRFLWASLWRRK</sequence>
<name>A0A2W1M063_9BACL</name>
<dbReference type="InterPro" id="IPR041698">
    <property type="entry name" value="Methyltransf_25"/>
</dbReference>
<dbReference type="OrthoDB" id="9804312at2"/>
<organism evidence="5 6">
    <name type="scientific">Paenibacillus sambharensis</name>
    <dbReference type="NCBI Taxonomy" id="1803190"/>
    <lineage>
        <taxon>Bacteria</taxon>
        <taxon>Bacillati</taxon>
        <taxon>Bacillota</taxon>
        <taxon>Bacilli</taxon>
        <taxon>Bacillales</taxon>
        <taxon>Paenibacillaceae</taxon>
        <taxon>Paenibacillus</taxon>
    </lineage>
</organism>
<dbReference type="RefSeq" id="WP_111145189.1">
    <property type="nucleotide sequence ID" value="NZ_QKRB01000028.1"/>
</dbReference>
<evidence type="ECO:0000313" key="5">
    <source>
        <dbReference type="EMBL" id="PZD97331.1"/>
    </source>
</evidence>
<keyword evidence="6" id="KW-1185">Reference proteome</keyword>
<dbReference type="SUPFAM" id="SSF53335">
    <property type="entry name" value="S-adenosyl-L-methionine-dependent methyltransferases"/>
    <property type="match status" value="1"/>
</dbReference>
<dbReference type="AlphaFoldDB" id="A0A2W1M063"/>
<dbReference type="PANTHER" id="PTHR43464:SF19">
    <property type="entry name" value="UBIQUINONE BIOSYNTHESIS O-METHYLTRANSFERASE, MITOCHONDRIAL"/>
    <property type="match status" value="1"/>
</dbReference>
<dbReference type="GO" id="GO:0008168">
    <property type="term" value="F:methyltransferase activity"/>
    <property type="evidence" value="ECO:0007669"/>
    <property type="project" value="UniProtKB-KW"/>
</dbReference>
<dbReference type="Proteomes" id="UP000249522">
    <property type="component" value="Unassembled WGS sequence"/>
</dbReference>
<accession>A0A2W1M063</accession>
<proteinExistence type="predicted"/>
<dbReference type="Pfam" id="PF13649">
    <property type="entry name" value="Methyltransf_25"/>
    <property type="match status" value="1"/>
</dbReference>
<keyword evidence="3" id="KW-0949">S-adenosyl-L-methionine</keyword>
<keyword evidence="1 5" id="KW-0489">Methyltransferase</keyword>
<evidence type="ECO:0000259" key="4">
    <source>
        <dbReference type="Pfam" id="PF13649"/>
    </source>
</evidence>
<dbReference type="GO" id="GO:0032259">
    <property type="term" value="P:methylation"/>
    <property type="evidence" value="ECO:0007669"/>
    <property type="project" value="UniProtKB-KW"/>
</dbReference>
<gene>
    <name evidence="5" type="ORF">DNH61_02985</name>
</gene>
<evidence type="ECO:0000256" key="3">
    <source>
        <dbReference type="ARBA" id="ARBA00022691"/>
    </source>
</evidence>
<keyword evidence="2 5" id="KW-0808">Transferase</keyword>
<comment type="caution">
    <text evidence="5">The sequence shown here is derived from an EMBL/GenBank/DDBJ whole genome shotgun (WGS) entry which is preliminary data.</text>
</comment>
<evidence type="ECO:0000256" key="1">
    <source>
        <dbReference type="ARBA" id="ARBA00022603"/>
    </source>
</evidence>
<dbReference type="InterPro" id="IPR029063">
    <property type="entry name" value="SAM-dependent_MTases_sf"/>
</dbReference>